<protein>
    <submittedName>
        <fullName evidence="2">Uncharacterized protein</fullName>
    </submittedName>
</protein>
<dbReference type="KEGG" id="smul:SMUL_3133"/>
<dbReference type="AlphaFoldDB" id="A0AA86AQ19"/>
<evidence type="ECO:0000313" key="2">
    <source>
        <dbReference type="EMBL" id="AHJ14359.1"/>
    </source>
</evidence>
<dbReference type="RefSeq" id="WP_025346184.1">
    <property type="nucleotide sequence ID" value="NZ_CP007201.1"/>
</dbReference>
<dbReference type="Proteomes" id="UP000019322">
    <property type="component" value="Chromosome"/>
</dbReference>
<keyword evidence="1" id="KW-0175">Coiled coil</keyword>
<reference evidence="2 3" key="1">
    <citation type="journal article" date="2014" name="Environ. Microbiol.">
        <title>Insights into organohalide respiration and the versatile catabolism of Sulfurospirillum multivorans gained from comparative genomics and physiological studies.</title>
        <authorList>
            <person name="Goris T."/>
            <person name="Schubert T."/>
            <person name="Gadkari J."/>
            <person name="Wubet T."/>
            <person name="Tarkka M."/>
            <person name="Buscot F."/>
            <person name="Adrian L."/>
            <person name="Diekert G."/>
        </authorList>
    </citation>
    <scope>NUCLEOTIDE SEQUENCE [LARGE SCALE GENOMIC DNA]</scope>
    <source>
        <strain evidence="3">DM 12446 / JCM 15788 / NBRC 109480</strain>
    </source>
</reference>
<name>A0AA86AQ19_SULMK</name>
<evidence type="ECO:0000313" key="3">
    <source>
        <dbReference type="Proteomes" id="UP000019322"/>
    </source>
</evidence>
<organism evidence="2 3">
    <name type="scientific">Sulfurospirillum multivorans (strain DM 12446 / JCM 15788 / NBRC 109480)</name>
    <dbReference type="NCBI Taxonomy" id="1150621"/>
    <lineage>
        <taxon>Bacteria</taxon>
        <taxon>Pseudomonadati</taxon>
        <taxon>Campylobacterota</taxon>
        <taxon>Epsilonproteobacteria</taxon>
        <taxon>Campylobacterales</taxon>
        <taxon>Sulfurospirillaceae</taxon>
        <taxon>Sulfurospirillum</taxon>
    </lineage>
</organism>
<dbReference type="EMBL" id="CP007201">
    <property type="protein sequence ID" value="AHJ14359.1"/>
    <property type="molecule type" value="Genomic_DNA"/>
</dbReference>
<feature type="coiled-coil region" evidence="1">
    <location>
        <begin position="14"/>
        <end position="41"/>
    </location>
</feature>
<gene>
    <name evidence="2" type="ORF">SMUL_3133</name>
</gene>
<accession>A0AA86AQ19</accession>
<sequence>MAESHVISALVLKRSEFLGEIQHYEALIKEYKENLVSIDKTIHIFDASYDLRTIKSKRVMKERYFQIGEAVVLILDTLRTSNKPMKTDEICAAIASKKGLSLESDYEKATFQKTIVASLSRTVNNNLVERAGRDGLTMIWQIKAVI</sequence>
<evidence type="ECO:0000256" key="1">
    <source>
        <dbReference type="SAM" id="Coils"/>
    </source>
</evidence>
<proteinExistence type="predicted"/>